<dbReference type="PROSITE" id="PS50262">
    <property type="entry name" value="G_PROTEIN_RECEP_F1_2"/>
    <property type="match status" value="1"/>
</dbReference>
<dbReference type="PANTHER" id="PTHR45695:SF15">
    <property type="entry name" value="OPSIN RH2"/>
    <property type="match status" value="1"/>
</dbReference>
<evidence type="ECO:0000256" key="8">
    <source>
        <dbReference type="SAM" id="Phobius"/>
    </source>
</evidence>
<organism evidence="10 12">
    <name type="scientific">Romanomermis culicivorax</name>
    <name type="common">Nematode worm</name>
    <dbReference type="NCBI Taxonomy" id="13658"/>
    <lineage>
        <taxon>Eukaryota</taxon>
        <taxon>Metazoa</taxon>
        <taxon>Ecdysozoa</taxon>
        <taxon>Nematoda</taxon>
        <taxon>Enoplea</taxon>
        <taxon>Dorylaimia</taxon>
        <taxon>Mermithida</taxon>
        <taxon>Mermithoidea</taxon>
        <taxon>Mermithidae</taxon>
        <taxon>Romanomermis</taxon>
    </lineage>
</organism>
<name>A0A915L276_ROMCU</name>
<dbReference type="Pfam" id="PF00001">
    <property type="entry name" value="7tm_1"/>
    <property type="match status" value="1"/>
</dbReference>
<dbReference type="WBParaSite" id="nRc.2.0.1.t44826-RA">
    <property type="protein sequence ID" value="nRc.2.0.1.t44826-RA"/>
    <property type="gene ID" value="nRc.2.0.1.g44826"/>
</dbReference>
<comment type="subcellular location">
    <subcellularLocation>
        <location evidence="1">Membrane</location>
        <topology evidence="1">Multi-pass membrane protein</topology>
    </subcellularLocation>
</comment>
<keyword evidence="2 8" id="KW-0812">Transmembrane</keyword>
<dbReference type="WBParaSite" id="nRc.2.0.1.t40469-RA">
    <property type="protein sequence ID" value="nRc.2.0.1.t40469-RA"/>
    <property type="gene ID" value="nRc.2.0.1.g40469"/>
</dbReference>
<dbReference type="InterPro" id="IPR017452">
    <property type="entry name" value="GPCR_Rhodpsn_7TM"/>
</dbReference>
<feature type="domain" description="G-protein coupled receptors family 1 profile" evidence="9">
    <location>
        <begin position="40"/>
        <end position="121"/>
    </location>
</feature>
<keyword evidence="7" id="KW-0807">Transducer</keyword>
<accession>A0A915L276</accession>
<proteinExistence type="predicted"/>
<dbReference type="PANTHER" id="PTHR45695">
    <property type="entry name" value="LEUCOKININ RECEPTOR-RELATED"/>
    <property type="match status" value="1"/>
</dbReference>
<feature type="transmembrane region" description="Helical" evidence="8">
    <location>
        <begin position="100"/>
        <end position="119"/>
    </location>
</feature>
<dbReference type="AlphaFoldDB" id="A0A915L276"/>
<evidence type="ECO:0000256" key="6">
    <source>
        <dbReference type="ARBA" id="ARBA00023170"/>
    </source>
</evidence>
<keyword evidence="4" id="KW-0297">G-protein coupled receptor</keyword>
<dbReference type="PRINTS" id="PR00237">
    <property type="entry name" value="GPCRRHODOPSN"/>
</dbReference>
<feature type="transmembrane region" description="Helical" evidence="8">
    <location>
        <begin position="57"/>
        <end position="80"/>
    </location>
</feature>
<reference evidence="11 12" key="1">
    <citation type="submission" date="2022-11" db="UniProtKB">
        <authorList>
            <consortium name="WormBaseParasite"/>
        </authorList>
    </citation>
    <scope>IDENTIFICATION</scope>
</reference>
<dbReference type="InterPro" id="IPR000276">
    <property type="entry name" value="GPCR_Rhodpsn"/>
</dbReference>
<evidence type="ECO:0000313" key="12">
    <source>
        <dbReference type="WBParaSite" id="nRc.2.0.1.t44826-RA"/>
    </source>
</evidence>
<evidence type="ECO:0000256" key="7">
    <source>
        <dbReference type="ARBA" id="ARBA00023224"/>
    </source>
</evidence>
<dbReference type="OMA" id="TCIEVST"/>
<evidence type="ECO:0000256" key="2">
    <source>
        <dbReference type="ARBA" id="ARBA00022692"/>
    </source>
</evidence>
<feature type="transmembrane region" description="Helical" evidence="8">
    <location>
        <begin position="25"/>
        <end position="50"/>
    </location>
</feature>
<dbReference type="Proteomes" id="UP000887565">
    <property type="component" value="Unplaced"/>
</dbReference>
<evidence type="ECO:0000313" key="11">
    <source>
        <dbReference type="WBParaSite" id="nRc.2.0.1.t40469-RA"/>
    </source>
</evidence>
<keyword evidence="3 8" id="KW-1133">Transmembrane helix</keyword>
<evidence type="ECO:0000259" key="9">
    <source>
        <dbReference type="PROSITE" id="PS50262"/>
    </source>
</evidence>
<dbReference type="GO" id="GO:0004930">
    <property type="term" value="F:G protein-coupled receptor activity"/>
    <property type="evidence" value="ECO:0007669"/>
    <property type="project" value="UniProtKB-KW"/>
</dbReference>
<protein>
    <submittedName>
        <fullName evidence="11 12">G-protein coupled receptors family 1 profile domain-containing protein</fullName>
    </submittedName>
</protein>
<evidence type="ECO:0000256" key="4">
    <source>
        <dbReference type="ARBA" id="ARBA00023040"/>
    </source>
</evidence>
<dbReference type="GO" id="GO:0005886">
    <property type="term" value="C:plasma membrane"/>
    <property type="evidence" value="ECO:0007669"/>
    <property type="project" value="TreeGrafter"/>
</dbReference>
<evidence type="ECO:0000313" key="10">
    <source>
        <dbReference type="Proteomes" id="UP000887565"/>
    </source>
</evidence>
<keyword evidence="10" id="KW-1185">Reference proteome</keyword>
<keyword evidence="5 8" id="KW-0472">Membrane</keyword>
<dbReference type="SUPFAM" id="SSF81321">
    <property type="entry name" value="Family A G protein-coupled receptor-like"/>
    <property type="match status" value="1"/>
</dbReference>
<dbReference type="Gene3D" id="1.20.1070.10">
    <property type="entry name" value="Rhodopsin 7-helix transmembrane proteins"/>
    <property type="match status" value="1"/>
</dbReference>
<keyword evidence="6" id="KW-0675">Receptor</keyword>
<evidence type="ECO:0000256" key="1">
    <source>
        <dbReference type="ARBA" id="ARBA00004141"/>
    </source>
</evidence>
<evidence type="ECO:0000256" key="3">
    <source>
        <dbReference type="ARBA" id="ARBA00022989"/>
    </source>
</evidence>
<sequence>MSVNLSTPEQYFLPLWRHSAPITTFYFAVFGLVFLTGLSGNLLVLGVFLLKPGMRMVTSYFISSLALADLFVMIFCLPTTLTNNIFVEWHFGEIFCKFSVWINSSSVCASVYTLVAVAVDR</sequence>
<evidence type="ECO:0000256" key="5">
    <source>
        <dbReference type="ARBA" id="ARBA00023136"/>
    </source>
</evidence>